<name>A0A3S5K2M7_9CYAN</name>
<evidence type="ECO:0000313" key="1">
    <source>
        <dbReference type="EMBL" id="RUS92544.1"/>
    </source>
</evidence>
<accession>A0A3S5K2M7</accession>
<organism evidence="1 2">
    <name type="scientific">Dulcicalothrix desertica PCC 7102</name>
    <dbReference type="NCBI Taxonomy" id="232991"/>
    <lineage>
        <taxon>Bacteria</taxon>
        <taxon>Bacillati</taxon>
        <taxon>Cyanobacteriota</taxon>
        <taxon>Cyanophyceae</taxon>
        <taxon>Nostocales</taxon>
        <taxon>Calotrichaceae</taxon>
        <taxon>Dulcicalothrix</taxon>
    </lineage>
</organism>
<dbReference type="EMBL" id="RSCL01000074">
    <property type="protein sequence ID" value="RUS92544.1"/>
    <property type="molecule type" value="Genomic_DNA"/>
</dbReference>
<gene>
    <name evidence="1" type="ORF">DSM106972_098770</name>
</gene>
<reference evidence="1" key="2">
    <citation type="journal article" date="2019" name="Genome Biol. Evol.">
        <title>Day and night: Metabolic profiles and evolutionary relationships of six axenic non-marine cyanobacteria.</title>
        <authorList>
            <person name="Will S.E."/>
            <person name="Henke P."/>
            <person name="Boedeker C."/>
            <person name="Huang S."/>
            <person name="Brinkmann H."/>
            <person name="Rohde M."/>
            <person name="Jarek M."/>
            <person name="Friedl T."/>
            <person name="Seufert S."/>
            <person name="Schumacher M."/>
            <person name="Overmann J."/>
            <person name="Neumann-Schaal M."/>
            <person name="Petersen J."/>
        </authorList>
    </citation>
    <scope>NUCLEOTIDE SEQUENCE [LARGE SCALE GENOMIC DNA]</scope>
    <source>
        <strain evidence="1">PCC 7102</strain>
    </source>
</reference>
<evidence type="ECO:0000313" key="2">
    <source>
        <dbReference type="Proteomes" id="UP000271624"/>
    </source>
</evidence>
<reference evidence="1" key="1">
    <citation type="submission" date="2018-12" db="EMBL/GenBank/DDBJ databases">
        <authorList>
            <person name="Will S."/>
            <person name="Neumann-Schaal M."/>
            <person name="Henke P."/>
        </authorList>
    </citation>
    <scope>NUCLEOTIDE SEQUENCE</scope>
    <source>
        <strain evidence="1">PCC 7102</strain>
    </source>
</reference>
<keyword evidence="2" id="KW-1185">Reference proteome</keyword>
<proteinExistence type="predicted"/>
<comment type="caution">
    <text evidence="1">The sequence shown here is derived from an EMBL/GenBank/DDBJ whole genome shotgun (WGS) entry which is preliminary data.</text>
</comment>
<dbReference type="RefSeq" id="WP_158633043.1">
    <property type="nucleotide sequence ID" value="NZ_RSCL01000074.1"/>
</dbReference>
<dbReference type="AlphaFoldDB" id="A0A3S5K2M7"/>
<protein>
    <submittedName>
        <fullName evidence="1">Uncharacterized protein</fullName>
    </submittedName>
</protein>
<dbReference type="Proteomes" id="UP000271624">
    <property type="component" value="Unassembled WGS sequence"/>
</dbReference>
<sequence>MGRKTPVSTEDANVAIWLGNFVSQQEYEEYLEDNSENYASQNTLLSVQLSRFALLY</sequence>